<evidence type="ECO:0000256" key="1">
    <source>
        <dbReference type="ARBA" id="ARBA00007626"/>
    </source>
</evidence>
<evidence type="ECO:0000256" key="2">
    <source>
        <dbReference type="ARBA" id="ARBA00022737"/>
    </source>
</evidence>
<protein>
    <submittedName>
        <fullName evidence="4">Pentatricopeptide repeat-containing protein</fullName>
    </submittedName>
</protein>
<evidence type="ECO:0000313" key="4">
    <source>
        <dbReference type="EMBL" id="PWA60356.1"/>
    </source>
</evidence>
<reference evidence="4 5" key="1">
    <citation type="journal article" date="2018" name="Mol. Plant">
        <title>The genome of Artemisia annua provides insight into the evolution of Asteraceae family and artemisinin biosynthesis.</title>
        <authorList>
            <person name="Shen Q."/>
            <person name="Zhang L."/>
            <person name="Liao Z."/>
            <person name="Wang S."/>
            <person name="Yan T."/>
            <person name="Shi P."/>
            <person name="Liu M."/>
            <person name="Fu X."/>
            <person name="Pan Q."/>
            <person name="Wang Y."/>
            <person name="Lv Z."/>
            <person name="Lu X."/>
            <person name="Zhang F."/>
            <person name="Jiang W."/>
            <person name="Ma Y."/>
            <person name="Chen M."/>
            <person name="Hao X."/>
            <person name="Li L."/>
            <person name="Tang Y."/>
            <person name="Lv G."/>
            <person name="Zhou Y."/>
            <person name="Sun X."/>
            <person name="Brodelius P.E."/>
            <person name="Rose J.K.C."/>
            <person name="Tang K."/>
        </authorList>
    </citation>
    <scope>NUCLEOTIDE SEQUENCE [LARGE SCALE GENOMIC DNA]</scope>
    <source>
        <strain evidence="5">cv. Huhao1</strain>
        <tissue evidence="4">Leaf</tissue>
    </source>
</reference>
<evidence type="ECO:0000313" key="5">
    <source>
        <dbReference type="Proteomes" id="UP000245207"/>
    </source>
</evidence>
<dbReference type="InterPro" id="IPR011990">
    <property type="entry name" value="TPR-like_helical_dom_sf"/>
</dbReference>
<comment type="caution">
    <text evidence="4">The sequence shown here is derived from an EMBL/GenBank/DDBJ whole genome shotgun (WGS) entry which is preliminary data.</text>
</comment>
<dbReference type="PROSITE" id="PS51375">
    <property type="entry name" value="PPR"/>
    <property type="match status" value="1"/>
</dbReference>
<dbReference type="AlphaFoldDB" id="A0A2U1MGM7"/>
<feature type="repeat" description="PPR" evidence="3">
    <location>
        <begin position="9"/>
        <end position="48"/>
    </location>
</feature>
<sequence>MLACGVSPNAYTYSVLVECLCGSGSGEWKMVKEGVKWFCEMMGKGIRPSDETSVAVFEGVVRCGKVDEGREVVRRVEEFGFGFDEKGVREVLKGKRGPVYRDVVDVMFGK</sequence>
<name>A0A2U1MGM7_ARTAN</name>
<comment type="similarity">
    <text evidence="1">Belongs to the PPR family. P subfamily.</text>
</comment>
<dbReference type="Gene3D" id="1.25.40.10">
    <property type="entry name" value="Tetratricopeptide repeat domain"/>
    <property type="match status" value="1"/>
</dbReference>
<dbReference type="STRING" id="35608.A0A2U1MGM7"/>
<dbReference type="InterPro" id="IPR050872">
    <property type="entry name" value="PPR_P_subfamily"/>
</dbReference>
<gene>
    <name evidence="4" type="ORF">CTI12_AA382730</name>
</gene>
<accession>A0A2U1MGM7</accession>
<dbReference type="OrthoDB" id="185373at2759"/>
<evidence type="ECO:0000256" key="3">
    <source>
        <dbReference type="PROSITE-ProRule" id="PRU00708"/>
    </source>
</evidence>
<dbReference type="Proteomes" id="UP000245207">
    <property type="component" value="Unassembled WGS sequence"/>
</dbReference>
<dbReference type="InterPro" id="IPR002885">
    <property type="entry name" value="PPR_rpt"/>
</dbReference>
<keyword evidence="2" id="KW-0677">Repeat</keyword>
<dbReference type="PANTHER" id="PTHR46128">
    <property type="entry name" value="MITOCHONDRIAL GROUP I INTRON SPLICING FACTOR CCM1"/>
    <property type="match status" value="1"/>
</dbReference>
<keyword evidence="5" id="KW-1185">Reference proteome</keyword>
<dbReference type="EMBL" id="PKPP01005371">
    <property type="protein sequence ID" value="PWA60356.1"/>
    <property type="molecule type" value="Genomic_DNA"/>
</dbReference>
<proteinExistence type="inferred from homology"/>
<dbReference type="PANTHER" id="PTHR46128:SF285">
    <property type="entry name" value="PENTATRICOPEPTIDE REPEAT-CONTAINING PROTEIN"/>
    <property type="match status" value="1"/>
</dbReference>
<organism evidence="4 5">
    <name type="scientific">Artemisia annua</name>
    <name type="common">Sweet wormwood</name>
    <dbReference type="NCBI Taxonomy" id="35608"/>
    <lineage>
        <taxon>Eukaryota</taxon>
        <taxon>Viridiplantae</taxon>
        <taxon>Streptophyta</taxon>
        <taxon>Embryophyta</taxon>
        <taxon>Tracheophyta</taxon>
        <taxon>Spermatophyta</taxon>
        <taxon>Magnoliopsida</taxon>
        <taxon>eudicotyledons</taxon>
        <taxon>Gunneridae</taxon>
        <taxon>Pentapetalae</taxon>
        <taxon>asterids</taxon>
        <taxon>campanulids</taxon>
        <taxon>Asterales</taxon>
        <taxon>Asteraceae</taxon>
        <taxon>Asteroideae</taxon>
        <taxon>Anthemideae</taxon>
        <taxon>Artemisiinae</taxon>
        <taxon>Artemisia</taxon>
    </lineage>
</organism>